<accession>T1CEM5</accession>
<organism evidence="1">
    <name type="scientific">mine drainage metagenome</name>
    <dbReference type="NCBI Taxonomy" id="410659"/>
    <lineage>
        <taxon>unclassified sequences</taxon>
        <taxon>metagenomes</taxon>
        <taxon>ecological metagenomes</taxon>
    </lineage>
</organism>
<dbReference type="AlphaFoldDB" id="T1CEM5"/>
<dbReference type="InterPro" id="IPR015943">
    <property type="entry name" value="WD40/YVTN_repeat-like_dom_sf"/>
</dbReference>
<reference evidence="1" key="1">
    <citation type="submission" date="2013-08" db="EMBL/GenBank/DDBJ databases">
        <authorList>
            <person name="Mendez C."/>
            <person name="Richter M."/>
            <person name="Ferrer M."/>
            <person name="Sanchez J."/>
        </authorList>
    </citation>
    <scope>NUCLEOTIDE SEQUENCE</scope>
</reference>
<reference evidence="1" key="2">
    <citation type="journal article" date="2014" name="ISME J.">
        <title>Microbial stratification in low pH oxic and suboxic macroscopic growths along an acid mine drainage.</title>
        <authorList>
            <person name="Mendez-Garcia C."/>
            <person name="Mesa V."/>
            <person name="Sprenger R.R."/>
            <person name="Richter M."/>
            <person name="Diez M.S."/>
            <person name="Solano J."/>
            <person name="Bargiela R."/>
            <person name="Golyshina O.V."/>
            <person name="Manteca A."/>
            <person name="Ramos J.L."/>
            <person name="Gallego J.R."/>
            <person name="Llorente I."/>
            <person name="Martins Dos Santos V.A."/>
            <person name="Jensen O.N."/>
            <person name="Pelaez A.I."/>
            <person name="Sanchez J."/>
            <person name="Ferrer M."/>
        </authorList>
    </citation>
    <scope>NUCLEOTIDE SEQUENCE</scope>
</reference>
<name>T1CEM5_9ZZZZ</name>
<evidence type="ECO:0000313" key="1">
    <source>
        <dbReference type="EMBL" id="EQD65250.1"/>
    </source>
</evidence>
<proteinExistence type="predicted"/>
<dbReference type="SUPFAM" id="SSF63825">
    <property type="entry name" value="YWTD domain"/>
    <property type="match status" value="1"/>
</dbReference>
<feature type="non-terminal residue" evidence="1">
    <location>
        <position position="193"/>
    </location>
</feature>
<protein>
    <submittedName>
        <fullName evidence="1">PE-PGRS family protein</fullName>
    </submittedName>
</protein>
<dbReference type="EMBL" id="AUZY01004074">
    <property type="protein sequence ID" value="EQD65250.1"/>
    <property type="molecule type" value="Genomic_DNA"/>
</dbReference>
<dbReference type="Gene3D" id="2.130.10.10">
    <property type="entry name" value="YVTN repeat-like/Quinoprotein amine dehydrogenase"/>
    <property type="match status" value="2"/>
</dbReference>
<dbReference type="InterPro" id="IPR051200">
    <property type="entry name" value="Host-pathogen_enzymatic-act"/>
</dbReference>
<gene>
    <name evidence="1" type="ORF">B1B_06423</name>
</gene>
<comment type="caution">
    <text evidence="1">The sequence shown here is derived from an EMBL/GenBank/DDBJ whole genome shotgun (WGS) entry which is preliminary data.</text>
</comment>
<sequence>MRCLKSKPVLTLAALLAVLAVLLGGVQPAGGYSPLAKPTTPGPVASGSPLASHRTRTGSSLIPVGGYPYGVVYDPVNGLVYVANTLFYTNSDNITVINPVNDSAVASIRMPVGIGWLAVDTANGNIYSTDWTSQVLVISGSTNQVTATISLAPPASYIGIGLAYDPTTGDLFVTDILNNNVSVIDTTTNQLIA</sequence>
<dbReference type="PANTHER" id="PTHR47197">
    <property type="entry name" value="PROTEIN NIRF"/>
    <property type="match status" value="1"/>
</dbReference>
<dbReference type="PANTHER" id="PTHR47197:SF3">
    <property type="entry name" value="DIHYDRO-HEME D1 DEHYDROGENASE"/>
    <property type="match status" value="1"/>
</dbReference>